<sequence>MVGTPYGYFAKIISSHGIMAVPAARDKKNKEIIPGPSAGLTRCRAAFAGVPESIPRLQAGLTELPEDCRDAGKTEPSLRRAFRVCSVECNSNQIIGMSMYDVEMVIEMTTRFIEELETRLKREKEKVLAAVRALPRQEVLGLKKPAHNPKMEDVAKIRRWK</sequence>
<evidence type="ECO:0000313" key="3">
    <source>
        <dbReference type="EMBL" id="VFK28598.1"/>
    </source>
</evidence>
<evidence type="ECO:0000313" key="2">
    <source>
        <dbReference type="EMBL" id="VFK12412.1"/>
    </source>
</evidence>
<protein>
    <submittedName>
        <fullName evidence="3">Uncharacterized protein</fullName>
    </submittedName>
</protein>
<accession>A0A450XHF8</accession>
<evidence type="ECO:0000256" key="1">
    <source>
        <dbReference type="SAM" id="Coils"/>
    </source>
</evidence>
<feature type="coiled-coil region" evidence="1">
    <location>
        <begin position="106"/>
        <end position="133"/>
    </location>
</feature>
<organism evidence="3">
    <name type="scientific">Candidatus Kentrum sp. LPFa</name>
    <dbReference type="NCBI Taxonomy" id="2126335"/>
    <lineage>
        <taxon>Bacteria</taxon>
        <taxon>Pseudomonadati</taxon>
        <taxon>Pseudomonadota</taxon>
        <taxon>Gammaproteobacteria</taxon>
        <taxon>Candidatus Kentrum</taxon>
    </lineage>
</organism>
<keyword evidence="1" id="KW-0175">Coiled coil</keyword>
<gene>
    <name evidence="2" type="ORF">BECKLPF1236A_GA0070988_1007010</name>
    <name evidence="3" type="ORF">BECKLPF1236C_GA0070990_1006910</name>
</gene>
<dbReference type="EMBL" id="CAADFP010000069">
    <property type="protein sequence ID" value="VFK28598.1"/>
    <property type="molecule type" value="Genomic_DNA"/>
</dbReference>
<dbReference type="EMBL" id="CAADFM010000070">
    <property type="protein sequence ID" value="VFK12412.1"/>
    <property type="molecule type" value="Genomic_DNA"/>
</dbReference>
<dbReference type="AlphaFoldDB" id="A0A450XHF8"/>
<reference evidence="3" key="1">
    <citation type="submission" date="2019-02" db="EMBL/GenBank/DDBJ databases">
        <authorList>
            <person name="Gruber-Vodicka R. H."/>
            <person name="Seah K. B. B."/>
        </authorList>
    </citation>
    <scope>NUCLEOTIDE SEQUENCE</scope>
    <source>
        <strain evidence="2">BECK_S312</strain>
        <strain evidence="3">BECK_S426</strain>
    </source>
</reference>
<proteinExistence type="predicted"/>
<name>A0A450XHF8_9GAMM</name>